<organism evidence="13 14">
    <name type="scientific">Methylobrevis pamukkalensis</name>
    <dbReference type="NCBI Taxonomy" id="1439726"/>
    <lineage>
        <taxon>Bacteria</taxon>
        <taxon>Pseudomonadati</taxon>
        <taxon>Pseudomonadota</taxon>
        <taxon>Alphaproteobacteria</taxon>
        <taxon>Hyphomicrobiales</taxon>
        <taxon>Pleomorphomonadaceae</taxon>
        <taxon>Methylobrevis</taxon>
    </lineage>
</organism>
<feature type="transmembrane region" description="Helical" evidence="10">
    <location>
        <begin position="189"/>
        <end position="218"/>
    </location>
</feature>
<evidence type="ECO:0000259" key="12">
    <source>
        <dbReference type="PROSITE" id="PS50929"/>
    </source>
</evidence>
<evidence type="ECO:0000256" key="1">
    <source>
        <dbReference type="ARBA" id="ARBA00004651"/>
    </source>
</evidence>
<evidence type="ECO:0000256" key="9">
    <source>
        <dbReference type="SAM" id="MobiDB-lite"/>
    </source>
</evidence>
<dbReference type="FunFam" id="3.40.50.300:FF:000287">
    <property type="entry name" value="Multidrug ABC transporter ATP-binding protein"/>
    <property type="match status" value="1"/>
</dbReference>
<dbReference type="GO" id="GO:0016887">
    <property type="term" value="F:ATP hydrolysis activity"/>
    <property type="evidence" value="ECO:0007669"/>
    <property type="project" value="InterPro"/>
</dbReference>
<dbReference type="Gene3D" id="3.40.50.300">
    <property type="entry name" value="P-loop containing nucleotide triphosphate hydrolases"/>
    <property type="match status" value="1"/>
</dbReference>
<keyword evidence="8 10" id="KW-0472">Membrane</keyword>
<feature type="region of interest" description="Disordered" evidence="9">
    <location>
        <begin position="619"/>
        <end position="638"/>
    </location>
</feature>
<protein>
    <submittedName>
        <fullName evidence="13">Putative ABC transporter ATP-binding protein</fullName>
    </submittedName>
</protein>
<feature type="transmembrane region" description="Helical" evidence="10">
    <location>
        <begin position="285"/>
        <end position="305"/>
    </location>
</feature>
<gene>
    <name evidence="13" type="ORF">A6302_01041</name>
</gene>
<keyword evidence="3" id="KW-0813">Transport</keyword>
<feature type="transmembrane region" description="Helical" evidence="10">
    <location>
        <begin position="98"/>
        <end position="117"/>
    </location>
</feature>
<dbReference type="GO" id="GO:0015421">
    <property type="term" value="F:ABC-type oligopeptide transporter activity"/>
    <property type="evidence" value="ECO:0007669"/>
    <property type="project" value="TreeGrafter"/>
</dbReference>
<dbReference type="InterPro" id="IPR017871">
    <property type="entry name" value="ABC_transporter-like_CS"/>
</dbReference>
<keyword evidence="7 10" id="KW-1133">Transmembrane helix</keyword>
<evidence type="ECO:0000256" key="4">
    <source>
        <dbReference type="ARBA" id="ARBA00022692"/>
    </source>
</evidence>
<proteinExistence type="inferred from homology"/>
<keyword evidence="6 13" id="KW-0067">ATP-binding</keyword>
<dbReference type="InterPro" id="IPR039421">
    <property type="entry name" value="Type_1_exporter"/>
</dbReference>
<feature type="domain" description="ABC transmembrane type-1" evidence="12">
    <location>
        <begin position="64"/>
        <end position="346"/>
    </location>
</feature>
<dbReference type="Pfam" id="PF00664">
    <property type="entry name" value="ABC_membrane"/>
    <property type="match status" value="1"/>
</dbReference>
<evidence type="ECO:0000256" key="5">
    <source>
        <dbReference type="ARBA" id="ARBA00022741"/>
    </source>
</evidence>
<dbReference type="InterPro" id="IPR027417">
    <property type="entry name" value="P-loop_NTPase"/>
</dbReference>
<evidence type="ECO:0000256" key="6">
    <source>
        <dbReference type="ARBA" id="ARBA00022840"/>
    </source>
</evidence>
<comment type="similarity">
    <text evidence="2">Belongs to the ABC transporter superfamily.</text>
</comment>
<dbReference type="SUPFAM" id="SSF90123">
    <property type="entry name" value="ABC transporter transmembrane region"/>
    <property type="match status" value="1"/>
</dbReference>
<dbReference type="EMBL" id="MCRJ01000017">
    <property type="protein sequence ID" value="ODN71620.1"/>
    <property type="molecule type" value="Genomic_DNA"/>
</dbReference>
<evidence type="ECO:0000313" key="13">
    <source>
        <dbReference type="EMBL" id="ODN71620.1"/>
    </source>
</evidence>
<dbReference type="OrthoDB" id="9804259at2"/>
<feature type="transmembrane region" description="Helical" evidence="10">
    <location>
        <begin position="62"/>
        <end position="86"/>
    </location>
</feature>
<dbReference type="PROSITE" id="PS50929">
    <property type="entry name" value="ABC_TM1F"/>
    <property type="match status" value="1"/>
</dbReference>
<dbReference type="GO" id="GO:0005886">
    <property type="term" value="C:plasma membrane"/>
    <property type="evidence" value="ECO:0007669"/>
    <property type="project" value="UniProtKB-SubCell"/>
</dbReference>
<dbReference type="PROSITE" id="PS00211">
    <property type="entry name" value="ABC_TRANSPORTER_1"/>
    <property type="match status" value="1"/>
</dbReference>
<evidence type="ECO:0000256" key="3">
    <source>
        <dbReference type="ARBA" id="ARBA00022448"/>
    </source>
</evidence>
<comment type="subcellular location">
    <subcellularLocation>
        <location evidence="1">Cell membrane</location>
        <topology evidence="1">Multi-pass membrane protein</topology>
    </subcellularLocation>
</comment>
<dbReference type="SMART" id="SM00382">
    <property type="entry name" value="AAA"/>
    <property type="match status" value="1"/>
</dbReference>
<name>A0A1E3H5N7_9HYPH</name>
<dbReference type="AlphaFoldDB" id="A0A1E3H5N7"/>
<dbReference type="InterPro" id="IPR003439">
    <property type="entry name" value="ABC_transporter-like_ATP-bd"/>
</dbReference>
<dbReference type="PATRIC" id="fig|1439726.3.peg.1084"/>
<dbReference type="PROSITE" id="PS50893">
    <property type="entry name" value="ABC_TRANSPORTER_2"/>
    <property type="match status" value="1"/>
</dbReference>
<feature type="domain" description="ABC transporter" evidence="11">
    <location>
        <begin position="380"/>
        <end position="614"/>
    </location>
</feature>
<dbReference type="Proteomes" id="UP000094622">
    <property type="component" value="Unassembled WGS sequence"/>
</dbReference>
<dbReference type="GO" id="GO:0005524">
    <property type="term" value="F:ATP binding"/>
    <property type="evidence" value="ECO:0007669"/>
    <property type="project" value="UniProtKB-KW"/>
</dbReference>
<dbReference type="Pfam" id="PF00005">
    <property type="entry name" value="ABC_tran"/>
    <property type="match status" value="1"/>
</dbReference>
<keyword evidence="4 10" id="KW-0812">Transmembrane</keyword>
<reference evidence="13 14" key="1">
    <citation type="submission" date="2016-07" db="EMBL/GenBank/DDBJ databases">
        <title>Draft Genome Sequence of Methylobrevis pamukkalensis PK2.</title>
        <authorList>
            <person name="Vasilenko O.V."/>
            <person name="Doronina N.V."/>
            <person name="Shmareva M.N."/>
            <person name="Tarlachkov S.V."/>
            <person name="Mustakhimov I."/>
            <person name="Trotsenko Y.A."/>
        </authorList>
    </citation>
    <scope>NUCLEOTIDE SEQUENCE [LARGE SCALE GENOMIC DNA]</scope>
    <source>
        <strain evidence="13 14">PK2</strain>
    </source>
</reference>
<dbReference type="InterPro" id="IPR003593">
    <property type="entry name" value="AAA+_ATPase"/>
</dbReference>
<keyword evidence="5" id="KW-0547">Nucleotide-binding</keyword>
<dbReference type="PANTHER" id="PTHR43394:SF1">
    <property type="entry name" value="ATP-BINDING CASSETTE SUB-FAMILY B MEMBER 10, MITOCHONDRIAL"/>
    <property type="match status" value="1"/>
</dbReference>
<keyword evidence="14" id="KW-1185">Reference proteome</keyword>
<evidence type="ECO:0000313" key="14">
    <source>
        <dbReference type="Proteomes" id="UP000094622"/>
    </source>
</evidence>
<evidence type="ECO:0000256" key="10">
    <source>
        <dbReference type="SAM" id="Phobius"/>
    </source>
</evidence>
<accession>A0A1E3H5N7</accession>
<dbReference type="PANTHER" id="PTHR43394">
    <property type="entry name" value="ATP-DEPENDENT PERMEASE MDL1, MITOCHONDRIAL"/>
    <property type="match status" value="1"/>
</dbReference>
<dbReference type="InterPro" id="IPR011527">
    <property type="entry name" value="ABC1_TM_dom"/>
</dbReference>
<dbReference type="Gene3D" id="1.20.1560.10">
    <property type="entry name" value="ABC transporter type 1, transmembrane domain"/>
    <property type="match status" value="1"/>
</dbReference>
<evidence type="ECO:0000256" key="8">
    <source>
        <dbReference type="ARBA" id="ARBA00023136"/>
    </source>
</evidence>
<evidence type="ECO:0000256" key="7">
    <source>
        <dbReference type="ARBA" id="ARBA00022989"/>
    </source>
</evidence>
<dbReference type="SUPFAM" id="SSF52540">
    <property type="entry name" value="P-loop containing nucleoside triphosphate hydrolases"/>
    <property type="match status" value="1"/>
</dbReference>
<evidence type="ECO:0000256" key="2">
    <source>
        <dbReference type="ARBA" id="ARBA00005417"/>
    </source>
</evidence>
<dbReference type="InterPro" id="IPR036640">
    <property type="entry name" value="ABC1_TM_sf"/>
</dbReference>
<comment type="caution">
    <text evidence="13">The sequence shown here is derived from an EMBL/GenBank/DDBJ whole genome shotgun (WGS) entry which is preliminary data.</text>
</comment>
<sequence>MTVGGRPVVACEVLGSAGRMTATIEPIDRTPRSGWQDAGDAYDGRTIVRRIFRDYLRPRLRLIAASITSMVFVAATTGALPFLLQTAADRIFIGKETALLWMLPLAIIVVMALRSLAEYFGRIMEATIGNGVVADLRRALFARLVSADLGFLQRTHSAAFVSVFANDTQIVNNAAAQTLSALIKNTLQAIALIIAMMVMDPVLGTLVLVALPVAVMLLGRQRKRMRSSVDRTLRGAGDLSSLVSQTLTGVRVVKAYDQERAEGIRADHVIDATLEANMQTARARAATGPVTEGLSGLGFAAAIFYGGWQGIYGDLTLGAFMGFMAAAMLVYQPLKQIATLQNALLEGTIAAKRVFAILDEPRRVVDRPDARDLAVSGGGIRFEDVSFSYDGNQPVIAGITVDIPAGRKVALVGPSGSGKSTFLNLVLRFYDPDGGRILIDGQDLRDVTLASVRRASALLTQDPVLFDDTVAANIAYGSPGASREAVIEAARGADADGFISAMPQGYDTPVGEAGGLLSGGQKQRIAFARAMLRGAPILLLDEPTSALDANAEARVQATLGTLFEGRTVLMIAHRLSTVKKADLILVFDDGRIVETGTHEELVARGGLYERLHRTQLAGGSDTGEIAVDPASGGVPEQI</sequence>
<dbReference type="CDD" id="cd18552">
    <property type="entry name" value="ABC_6TM_MsbA_like"/>
    <property type="match status" value="1"/>
</dbReference>
<evidence type="ECO:0000259" key="11">
    <source>
        <dbReference type="PROSITE" id="PS50893"/>
    </source>
</evidence>